<evidence type="ECO:0000313" key="10">
    <source>
        <dbReference type="EMBL" id="QNO42536.1"/>
    </source>
</evidence>
<keyword evidence="5 7" id="KW-0472">Membrane</keyword>
<accession>A0A7G9Y3F2</accession>
<feature type="transmembrane region" description="Helical" evidence="7">
    <location>
        <begin position="24"/>
        <end position="46"/>
    </location>
</feature>
<evidence type="ECO:0000256" key="4">
    <source>
        <dbReference type="ARBA" id="ARBA00022989"/>
    </source>
</evidence>
<evidence type="ECO:0000256" key="5">
    <source>
        <dbReference type="ARBA" id="ARBA00023136"/>
    </source>
</evidence>
<organism evidence="10">
    <name type="scientific">Candidatus Methanogaster sp. ANME-2c ERB4</name>
    <dbReference type="NCBI Taxonomy" id="2759911"/>
    <lineage>
        <taxon>Archaea</taxon>
        <taxon>Methanobacteriati</taxon>
        <taxon>Methanobacteriota</taxon>
        <taxon>Stenosarchaea group</taxon>
        <taxon>Methanomicrobia</taxon>
        <taxon>Methanosarcinales</taxon>
        <taxon>ANME-2 cluster</taxon>
        <taxon>Candidatus Methanogasteraceae</taxon>
        <taxon>Candidatus Methanogaster</taxon>
    </lineage>
</organism>
<evidence type="ECO:0008006" key="11">
    <source>
        <dbReference type="Google" id="ProtNLM"/>
    </source>
</evidence>
<evidence type="ECO:0000256" key="7">
    <source>
        <dbReference type="SAM" id="Phobius"/>
    </source>
</evidence>
<name>A0A7G9Y3F2_9EURY</name>
<evidence type="ECO:0000259" key="8">
    <source>
        <dbReference type="Pfam" id="PF02687"/>
    </source>
</evidence>
<dbReference type="Pfam" id="PF12704">
    <property type="entry name" value="MacB_PCD"/>
    <property type="match status" value="1"/>
</dbReference>
<dbReference type="InterPro" id="IPR025857">
    <property type="entry name" value="MacB_PCD"/>
</dbReference>
<proteinExistence type="inferred from homology"/>
<evidence type="ECO:0000259" key="9">
    <source>
        <dbReference type="Pfam" id="PF12704"/>
    </source>
</evidence>
<sequence length="403" mass="42853">MINPVQSVQIAIGSITSAKMRSALTALGIIIGVAAVVANVALGASFTQYFADELGAIGTNFIIIDGREDNLFFDHELELLKNTPGIDGVSPITWSSAEAKYMSESRIATVVGVSADYDEVRNMKMSEGSFLTDKDRYTAVLGCDVANEKFDRKIGLQNSIDLTFRLDDGTSVTRKFKVKGITEEVNFFGDPSATPNNDIFIPIDTMMELTGENDYSSFFASAASLDTVEETAKEMDKRLARNFGVSKRDMDDKDAKPYAITTQTELLEMTGVWADAIGTLLTAVALISLLVGSIGIANIMLVTVTERTKEIGLMKSLGFTSVDVLSLFVVESAVVGLFGGTLGSLLGVAGAYGATSVIGLPNVFPVTLIVVGFGVSVGVGLIAGAFPAYKAAKMNPVDALRHE</sequence>
<dbReference type="InterPro" id="IPR050250">
    <property type="entry name" value="Macrolide_Exporter_MacB"/>
</dbReference>
<gene>
    <name evidence="10" type="ORF">MMHALIEK_00011</name>
</gene>
<evidence type="ECO:0000256" key="2">
    <source>
        <dbReference type="ARBA" id="ARBA00022475"/>
    </source>
</evidence>
<feature type="domain" description="ABC3 transporter permease C-terminal" evidence="8">
    <location>
        <begin position="284"/>
        <end position="396"/>
    </location>
</feature>
<comment type="subcellular location">
    <subcellularLocation>
        <location evidence="1">Cell membrane</location>
        <topology evidence="1">Multi-pass membrane protein</topology>
    </subcellularLocation>
</comment>
<comment type="similarity">
    <text evidence="6">Belongs to the ABC-4 integral membrane protein family.</text>
</comment>
<feature type="transmembrane region" description="Helical" evidence="7">
    <location>
        <begin position="280"/>
        <end position="304"/>
    </location>
</feature>
<keyword evidence="3 7" id="KW-0812">Transmembrane</keyword>
<dbReference type="Pfam" id="PF02687">
    <property type="entry name" value="FtsX"/>
    <property type="match status" value="1"/>
</dbReference>
<dbReference type="PANTHER" id="PTHR30572:SF4">
    <property type="entry name" value="ABC TRANSPORTER PERMEASE YTRF"/>
    <property type="match status" value="1"/>
</dbReference>
<dbReference type="EMBL" id="MT630749">
    <property type="protein sequence ID" value="QNO42536.1"/>
    <property type="molecule type" value="Genomic_DNA"/>
</dbReference>
<feature type="transmembrane region" description="Helical" evidence="7">
    <location>
        <begin position="364"/>
        <end position="386"/>
    </location>
</feature>
<feature type="domain" description="MacB-like periplasmic core" evidence="9">
    <location>
        <begin position="22"/>
        <end position="237"/>
    </location>
</feature>
<protein>
    <recommendedName>
        <fullName evidence="11">ABC transporter permease</fullName>
    </recommendedName>
</protein>
<evidence type="ECO:0000256" key="3">
    <source>
        <dbReference type="ARBA" id="ARBA00022692"/>
    </source>
</evidence>
<evidence type="ECO:0000256" key="6">
    <source>
        <dbReference type="ARBA" id="ARBA00038076"/>
    </source>
</evidence>
<evidence type="ECO:0000256" key="1">
    <source>
        <dbReference type="ARBA" id="ARBA00004651"/>
    </source>
</evidence>
<keyword evidence="2" id="KW-1003">Cell membrane</keyword>
<feature type="transmembrane region" description="Helical" evidence="7">
    <location>
        <begin position="325"/>
        <end position="352"/>
    </location>
</feature>
<keyword evidence="4 7" id="KW-1133">Transmembrane helix</keyword>
<reference evidence="10" key="1">
    <citation type="submission" date="2020-06" db="EMBL/GenBank/DDBJ databases">
        <title>Unique genomic features of the anaerobic methanotrophic archaea.</title>
        <authorList>
            <person name="Chadwick G.L."/>
            <person name="Skennerton C.T."/>
            <person name="Laso-Perez R."/>
            <person name="Leu A.O."/>
            <person name="Speth D.R."/>
            <person name="Yu H."/>
            <person name="Morgan-Lang C."/>
            <person name="Hatzenpichler R."/>
            <person name="Goudeau D."/>
            <person name="Malmstrom R."/>
            <person name="Brazelton W.J."/>
            <person name="Woyke T."/>
            <person name="Hallam S.J."/>
            <person name="Tyson G.W."/>
            <person name="Wegener G."/>
            <person name="Boetius A."/>
            <person name="Orphan V."/>
        </authorList>
    </citation>
    <scope>NUCLEOTIDE SEQUENCE</scope>
</reference>
<dbReference type="AlphaFoldDB" id="A0A7G9Y3F2"/>
<dbReference type="InterPro" id="IPR003838">
    <property type="entry name" value="ABC3_permease_C"/>
</dbReference>
<dbReference type="PANTHER" id="PTHR30572">
    <property type="entry name" value="MEMBRANE COMPONENT OF TRANSPORTER-RELATED"/>
    <property type="match status" value="1"/>
</dbReference>
<dbReference type="GO" id="GO:0022857">
    <property type="term" value="F:transmembrane transporter activity"/>
    <property type="evidence" value="ECO:0007669"/>
    <property type="project" value="TreeGrafter"/>
</dbReference>
<dbReference type="GO" id="GO:0005886">
    <property type="term" value="C:plasma membrane"/>
    <property type="evidence" value="ECO:0007669"/>
    <property type="project" value="UniProtKB-SubCell"/>
</dbReference>